<dbReference type="Proteomes" id="UP000193484">
    <property type="component" value="Unassembled WGS sequence"/>
</dbReference>
<feature type="transmembrane region" description="Helical" evidence="12">
    <location>
        <begin position="528"/>
        <end position="549"/>
    </location>
</feature>
<dbReference type="InterPro" id="IPR032731">
    <property type="entry name" value="Arabino_trans_C"/>
</dbReference>
<comment type="caution">
    <text evidence="16">The sequence shown here is derived from an EMBL/GenBank/DDBJ whole genome shotgun (WGS) entry which is preliminary data.</text>
</comment>
<evidence type="ECO:0000256" key="10">
    <source>
        <dbReference type="ARBA" id="ARBA00023316"/>
    </source>
</evidence>
<dbReference type="GO" id="GO:0005886">
    <property type="term" value="C:plasma membrane"/>
    <property type="evidence" value="ECO:0007669"/>
    <property type="project" value="UniProtKB-SubCell"/>
</dbReference>
<keyword evidence="17" id="KW-1185">Reference proteome</keyword>
<keyword evidence="4" id="KW-1003">Cell membrane</keyword>
<evidence type="ECO:0000313" key="16">
    <source>
        <dbReference type="EMBL" id="ORV03657.1"/>
    </source>
</evidence>
<comment type="subcellular location">
    <subcellularLocation>
        <location evidence="2">Cell membrane</location>
        <topology evidence="2">Multi-pass membrane protein</topology>
    </subcellularLocation>
</comment>
<feature type="transmembrane region" description="Helical" evidence="12">
    <location>
        <begin position="339"/>
        <end position="361"/>
    </location>
</feature>
<evidence type="ECO:0000256" key="8">
    <source>
        <dbReference type="ARBA" id="ARBA00022989"/>
    </source>
</evidence>
<evidence type="ECO:0000256" key="2">
    <source>
        <dbReference type="ARBA" id="ARBA00004651"/>
    </source>
</evidence>
<feature type="transmembrane region" description="Helical" evidence="12">
    <location>
        <begin position="464"/>
        <end position="485"/>
    </location>
</feature>
<evidence type="ECO:0000256" key="4">
    <source>
        <dbReference type="ARBA" id="ARBA00022475"/>
    </source>
</evidence>
<keyword evidence="5" id="KW-0328">Glycosyltransferase</keyword>
<dbReference type="Pfam" id="PF14896">
    <property type="entry name" value="Arabino_trans_C"/>
    <property type="match status" value="1"/>
</dbReference>
<feature type="transmembrane region" description="Helical" evidence="12">
    <location>
        <begin position="618"/>
        <end position="638"/>
    </location>
</feature>
<dbReference type="EMBL" id="LQOJ01000036">
    <property type="protein sequence ID" value="ORV03657.1"/>
    <property type="molecule type" value="Genomic_DNA"/>
</dbReference>
<dbReference type="Gene3D" id="2.60.120.610">
    <property type="entry name" value="arabinofuranosyltransferase like domain"/>
    <property type="match status" value="1"/>
</dbReference>
<feature type="domain" description="Arabinosyltransferase C-terminal" evidence="14">
    <location>
        <begin position="711"/>
        <end position="1081"/>
    </location>
</feature>
<comment type="function">
    <text evidence="1">Arabinosyl transferase responsible for the polymerization of arabinose into the arabinan of arabinogalactan.</text>
</comment>
<dbReference type="Pfam" id="PF17689">
    <property type="entry name" value="Arabino_trans_N"/>
    <property type="match status" value="1"/>
</dbReference>
<dbReference type="InterPro" id="IPR040920">
    <property type="entry name" value="Arabino_trans_N"/>
</dbReference>
<evidence type="ECO:0000256" key="11">
    <source>
        <dbReference type="SAM" id="MobiDB-lite"/>
    </source>
</evidence>
<evidence type="ECO:0000256" key="1">
    <source>
        <dbReference type="ARBA" id="ARBA00003001"/>
    </source>
</evidence>
<dbReference type="AlphaFoldDB" id="A0A1X1RE17"/>
<dbReference type="Pfam" id="PF04602">
    <property type="entry name" value="Arabinose_trans"/>
    <property type="match status" value="1"/>
</dbReference>
<proteinExistence type="inferred from homology"/>
<evidence type="ECO:0000256" key="7">
    <source>
        <dbReference type="ARBA" id="ARBA00022692"/>
    </source>
</evidence>
<feature type="domain" description="Arabinofuranosyltransferase central" evidence="13">
    <location>
        <begin position="223"/>
        <end position="678"/>
    </location>
</feature>
<feature type="transmembrane region" description="Helical" evidence="12">
    <location>
        <begin position="587"/>
        <end position="611"/>
    </location>
</feature>
<evidence type="ECO:0000259" key="13">
    <source>
        <dbReference type="Pfam" id="PF04602"/>
    </source>
</evidence>
<feature type="transmembrane region" description="Helical" evidence="12">
    <location>
        <begin position="658"/>
        <end position="678"/>
    </location>
</feature>
<dbReference type="InterPro" id="IPR027451">
    <property type="entry name" value="EmbABC_dom1"/>
</dbReference>
<feature type="transmembrane region" description="Helical" evidence="12">
    <location>
        <begin position="373"/>
        <end position="389"/>
    </location>
</feature>
<dbReference type="InterPro" id="IPR042486">
    <property type="entry name" value="Arabino_trans_C_2"/>
</dbReference>
<dbReference type="RefSeq" id="WP_085095615.1">
    <property type="nucleotide sequence ID" value="NZ_AP022603.1"/>
</dbReference>
<dbReference type="GO" id="GO:0071555">
    <property type="term" value="P:cell wall organization"/>
    <property type="evidence" value="ECO:0007669"/>
    <property type="project" value="UniProtKB-KW"/>
</dbReference>
<feature type="transmembrane region" description="Helical" evidence="12">
    <location>
        <begin position="699"/>
        <end position="719"/>
    </location>
</feature>
<dbReference type="STRING" id="1793.AWC04_09995"/>
<keyword evidence="7 12" id="KW-0812">Transmembrane</keyword>
<evidence type="ECO:0000256" key="6">
    <source>
        <dbReference type="ARBA" id="ARBA00022679"/>
    </source>
</evidence>
<evidence type="ECO:0000256" key="9">
    <source>
        <dbReference type="ARBA" id="ARBA00023136"/>
    </source>
</evidence>
<keyword evidence="8 12" id="KW-1133">Transmembrane helix</keyword>
<feature type="transmembrane region" description="Helical" evidence="12">
    <location>
        <begin position="561"/>
        <end position="581"/>
    </location>
</feature>
<evidence type="ECO:0000313" key="17">
    <source>
        <dbReference type="Proteomes" id="UP000193484"/>
    </source>
</evidence>
<feature type="transmembrane region" description="Helical" evidence="12">
    <location>
        <begin position="419"/>
        <end position="452"/>
    </location>
</feature>
<comment type="similarity">
    <text evidence="3">Belongs to the emb family.</text>
</comment>
<keyword evidence="9 12" id="KW-0472">Membrane</keyword>
<evidence type="ECO:0000259" key="14">
    <source>
        <dbReference type="Pfam" id="PF14896"/>
    </source>
</evidence>
<dbReference type="GO" id="GO:0071766">
    <property type="term" value="P:Actinobacterium-type cell wall biogenesis"/>
    <property type="evidence" value="ECO:0007669"/>
    <property type="project" value="InterPro"/>
</dbReference>
<dbReference type="InterPro" id="IPR007680">
    <property type="entry name" value="Arabino_trans_central"/>
</dbReference>
<gene>
    <name evidence="16" type="ORF">AWC04_09995</name>
</gene>
<dbReference type="GO" id="GO:0052636">
    <property type="term" value="F:arabinosyltransferase activity"/>
    <property type="evidence" value="ECO:0007669"/>
    <property type="project" value="InterPro"/>
</dbReference>
<evidence type="ECO:0000259" key="15">
    <source>
        <dbReference type="Pfam" id="PF17689"/>
    </source>
</evidence>
<organism evidence="16 17">
    <name type="scientific">Mycolicibacterium fallax</name>
    <name type="common">Mycobacterium fallax</name>
    <dbReference type="NCBI Taxonomy" id="1793"/>
    <lineage>
        <taxon>Bacteria</taxon>
        <taxon>Bacillati</taxon>
        <taxon>Actinomycetota</taxon>
        <taxon>Actinomycetes</taxon>
        <taxon>Mycobacteriales</taxon>
        <taxon>Mycobacteriaceae</taxon>
        <taxon>Mycolicibacterium</taxon>
    </lineage>
</organism>
<accession>A0A1X1RE17</accession>
<name>A0A1X1RE17_MYCFA</name>
<evidence type="ECO:0000256" key="5">
    <source>
        <dbReference type="ARBA" id="ARBA00022676"/>
    </source>
</evidence>
<protein>
    <submittedName>
        <fullName evidence="16">Arabinosyltransferase</fullName>
    </submittedName>
</protein>
<feature type="compositionally biased region" description="Acidic residues" evidence="11">
    <location>
        <begin position="165"/>
        <end position="177"/>
    </location>
</feature>
<keyword evidence="6 16" id="KW-0808">Transferase</keyword>
<dbReference type="Gene3D" id="2.60.120.940">
    <property type="entry name" value="EmbC, C-terminal domain, subdomain 2"/>
    <property type="match status" value="1"/>
</dbReference>
<feature type="transmembrane region" description="Helical" evidence="12">
    <location>
        <begin position="228"/>
        <end position="248"/>
    </location>
</feature>
<reference evidence="16 17" key="1">
    <citation type="submission" date="2016-01" db="EMBL/GenBank/DDBJ databases">
        <title>The new phylogeny of the genus Mycobacterium.</title>
        <authorList>
            <person name="Tarcisio F."/>
            <person name="Conor M."/>
            <person name="Antonella G."/>
            <person name="Elisabetta G."/>
            <person name="Giulia F.S."/>
            <person name="Sara T."/>
            <person name="Anna F."/>
            <person name="Clotilde B."/>
            <person name="Roberto B."/>
            <person name="Veronica D.S."/>
            <person name="Fabio R."/>
            <person name="Monica P."/>
            <person name="Olivier J."/>
            <person name="Enrico T."/>
            <person name="Nicola S."/>
        </authorList>
    </citation>
    <scope>NUCLEOTIDE SEQUENCE [LARGE SCALE GENOMIC DNA]</scope>
    <source>
        <strain evidence="16 17">DSM 44179</strain>
    </source>
</reference>
<feature type="region of interest" description="Disordered" evidence="11">
    <location>
        <begin position="162"/>
        <end position="186"/>
    </location>
</feature>
<evidence type="ECO:0000256" key="3">
    <source>
        <dbReference type="ARBA" id="ARBA00008195"/>
    </source>
</evidence>
<feature type="domain" description="Arabinosyltransferas concanavalin like" evidence="15">
    <location>
        <begin position="47"/>
        <end position="218"/>
    </location>
</feature>
<dbReference type="OrthoDB" id="3584570at2"/>
<keyword evidence="10" id="KW-0961">Cell wall biogenesis/degradation</keyword>
<evidence type="ECO:0000256" key="12">
    <source>
        <dbReference type="SAM" id="Phobius"/>
    </source>
</evidence>
<dbReference type="Gene3D" id="3.40.190.160">
    <property type="match status" value="1"/>
</dbReference>
<feature type="transmembrane region" description="Helical" evidence="12">
    <location>
        <begin position="25"/>
        <end position="44"/>
    </location>
</feature>
<sequence>MNATSGELPSTSVTETGKDYRTAKLIAVVAGLLGTLLALATPLLPIKQTTAELNWPQHGELASVTAPLISYVATDLEITVPCRLAAGLTGNKTVLLSTVPKQAPKAVDRGLLIERVNGNLNVIVRNTPVVVAPMRAVLSPACQELTFTAHADKVTAEFVGLTEADSSDSTDPTDTDADQPLRGERGGYDFRPQIIGVFTDLDGPAPDGLSFSANLDTRYSSAPTTLKLVAMILGVLCTAVALGALHVLDTADRVRHRRFLPARWWSVKPLDAVVLVTLLWWHFVGSNTSDDGYIFTMAKVSQDAGYMANYYRWFGTPEAPFGWYYDLLAAWSQVSTASIWMRLPTLLMAVACWWVISREVIPRLGAAVKHSAAARWTGAGMFLVTWLTLNNGLRPEPIIAVGILLTWCSVERAVATSRLLPVAIACIIGALTLFSGPTGIASIGALVVAIGPLRTILARRSQRFGLPALLAPLAAAGTVAVILIFRDQSLVAEMQASSFKSLVGPSLAWFEEPTRYTRLFMATPDGSIARRFVVLSLLAALAMVVAMMLRKGHIPGTAGGPARRITGITVISFLALMLTPTKWTHHFGVFAGLAGSIGALAAVAVTAHVLVSRRNRTIFGAVVLFVLALSFASVNGWWYVSNFGVPWSNEFPAVKFGFTTLLLGASLLALALATYFHFSARGERPWRPTRMGQLLHSPLALASWAMVLFEVVSLTVAMISQYPAWSVGRSNLQALTGKSCGLATDVMVEQDANAGVLRPIGTTPGSALGAVTAIGFGPNGIPSNVSPDAVTGQPGIGLQSDTDPTMVTDAEPGTEGGTRAALGINGSRAQLPYGLDPRAVPVMGSWSPGLQQPAVLRSAWYRLPDRASLSADHPLLVISAAGRFEAGEVVVQWAGEDGKPTGSMGFADVGSAPAWRNLRAPLRAIPAAATQIRIVATDDDLALNHWIAVTPPRIPSLQTLQDVVGSQDPVLLDWLVGLAFPCQRPFGHNNGVVEVPKWRILPDRFGAEANSPVMDYLGGGPLGITELLFRAVTVPTYLKDDWFRDWGSLQRLDQFYPAAQPAELALGTAVRSGLWSPGPLRRS</sequence>